<dbReference type="EMBL" id="QUTG01001302">
    <property type="protein sequence ID" value="RHY99886.1"/>
    <property type="molecule type" value="Genomic_DNA"/>
</dbReference>
<protein>
    <submittedName>
        <fullName evidence="1">Uncharacterized protein</fullName>
    </submittedName>
</protein>
<proteinExistence type="predicted"/>
<reference evidence="1 2" key="1">
    <citation type="submission" date="2018-08" db="EMBL/GenBank/DDBJ databases">
        <title>Aphanomyces genome sequencing and annotation.</title>
        <authorList>
            <person name="Minardi D."/>
            <person name="Oidtmann B."/>
            <person name="Van Der Giezen M."/>
            <person name="Studholme D.J."/>
        </authorList>
    </citation>
    <scope>NUCLEOTIDE SEQUENCE [LARGE SCALE GENOMIC DNA]</scope>
    <source>
        <strain evidence="1 2">Sv</strain>
    </source>
</reference>
<dbReference type="AlphaFoldDB" id="A0A3R6ZU98"/>
<dbReference type="Proteomes" id="UP000285712">
    <property type="component" value="Unassembled WGS sequence"/>
</dbReference>
<evidence type="ECO:0000313" key="1">
    <source>
        <dbReference type="EMBL" id="RHY99886.1"/>
    </source>
</evidence>
<name>A0A3R6ZU98_APHAT</name>
<evidence type="ECO:0000313" key="2">
    <source>
        <dbReference type="Proteomes" id="UP000285712"/>
    </source>
</evidence>
<sequence>MDVMGSAADLTLDIILVIIGTKNPRASMSKGWTIGTSRKHGVDGTDSELAVDGEDWELDVDGEDWELDVDGGGDWELTLDIILVIIGTKIPRASMSKGWTIGTSRIDGMDGTDWELAVDGEDWELDIDGGGDWGLLRSLVCSASPETAFSSAVKVRLDCSMAATDARTKAVNFMLVWMVPSW</sequence>
<organism evidence="1 2">
    <name type="scientific">Aphanomyces astaci</name>
    <name type="common">Crayfish plague agent</name>
    <dbReference type="NCBI Taxonomy" id="112090"/>
    <lineage>
        <taxon>Eukaryota</taxon>
        <taxon>Sar</taxon>
        <taxon>Stramenopiles</taxon>
        <taxon>Oomycota</taxon>
        <taxon>Saprolegniomycetes</taxon>
        <taxon>Saprolegniales</taxon>
        <taxon>Verrucalvaceae</taxon>
        <taxon>Aphanomyces</taxon>
    </lineage>
</organism>
<gene>
    <name evidence="1" type="ORF">DYB35_011740</name>
</gene>
<comment type="caution">
    <text evidence="1">The sequence shown here is derived from an EMBL/GenBank/DDBJ whole genome shotgun (WGS) entry which is preliminary data.</text>
</comment>
<accession>A0A3R6ZU98</accession>